<proteinExistence type="predicted"/>
<evidence type="ECO:0000256" key="3">
    <source>
        <dbReference type="ARBA" id="ARBA00023163"/>
    </source>
</evidence>
<dbReference type="CDD" id="cd06170">
    <property type="entry name" value="LuxR_C_like"/>
    <property type="match status" value="1"/>
</dbReference>
<dbReference type="PRINTS" id="PR00038">
    <property type="entry name" value="HTHLUXR"/>
</dbReference>
<feature type="domain" description="HTH luxR-type" evidence="4">
    <location>
        <begin position="175"/>
        <end position="240"/>
    </location>
</feature>
<protein>
    <submittedName>
        <fullName evidence="5">LuxR family transcriptional regulator</fullName>
    </submittedName>
</protein>
<dbReference type="PANTHER" id="PTHR44688:SF16">
    <property type="entry name" value="DNA-BINDING TRANSCRIPTIONAL ACTIVATOR DEVR_DOSR"/>
    <property type="match status" value="1"/>
</dbReference>
<evidence type="ECO:0000313" key="6">
    <source>
        <dbReference type="Proteomes" id="UP000246352"/>
    </source>
</evidence>
<keyword evidence="6" id="KW-1185">Reference proteome</keyword>
<dbReference type="SMART" id="SM00421">
    <property type="entry name" value="HTH_LUXR"/>
    <property type="match status" value="1"/>
</dbReference>
<dbReference type="PANTHER" id="PTHR44688">
    <property type="entry name" value="DNA-BINDING TRANSCRIPTIONAL ACTIVATOR DEVR_DOSR"/>
    <property type="match status" value="1"/>
</dbReference>
<dbReference type="Pfam" id="PF03472">
    <property type="entry name" value="Autoind_bind"/>
    <property type="match status" value="1"/>
</dbReference>
<keyword evidence="2" id="KW-0238">DNA-binding</keyword>
<dbReference type="OrthoDB" id="3170288at2"/>
<dbReference type="AlphaFoldDB" id="A0A317PFV0"/>
<accession>A0A317PFV0</accession>
<dbReference type="InterPro" id="IPR036693">
    <property type="entry name" value="TF_LuxR_autoind-bd_dom_sf"/>
</dbReference>
<dbReference type="Proteomes" id="UP000246352">
    <property type="component" value="Unassembled WGS sequence"/>
</dbReference>
<dbReference type="GO" id="GO:0006355">
    <property type="term" value="P:regulation of DNA-templated transcription"/>
    <property type="evidence" value="ECO:0007669"/>
    <property type="project" value="InterPro"/>
</dbReference>
<comment type="caution">
    <text evidence="5">The sequence shown here is derived from an EMBL/GenBank/DDBJ whole genome shotgun (WGS) entry which is preliminary data.</text>
</comment>
<evidence type="ECO:0000256" key="2">
    <source>
        <dbReference type="ARBA" id="ARBA00023125"/>
    </source>
</evidence>
<dbReference type="InterPro" id="IPR016032">
    <property type="entry name" value="Sig_transdc_resp-reg_C-effctor"/>
</dbReference>
<organism evidence="5 6">
    <name type="scientific">Hoeflea marina</name>
    <dbReference type="NCBI Taxonomy" id="274592"/>
    <lineage>
        <taxon>Bacteria</taxon>
        <taxon>Pseudomonadati</taxon>
        <taxon>Pseudomonadota</taxon>
        <taxon>Alphaproteobacteria</taxon>
        <taxon>Hyphomicrobiales</taxon>
        <taxon>Rhizobiaceae</taxon>
        <taxon>Hoeflea</taxon>
    </lineage>
</organism>
<dbReference type="InterPro" id="IPR000792">
    <property type="entry name" value="Tscrpt_reg_LuxR_C"/>
</dbReference>
<dbReference type="RefSeq" id="WP_110033968.1">
    <property type="nucleotide sequence ID" value="NZ_QGTR01000006.1"/>
</dbReference>
<dbReference type="Gene3D" id="1.10.10.10">
    <property type="entry name" value="Winged helix-like DNA-binding domain superfamily/Winged helix DNA-binding domain"/>
    <property type="match status" value="1"/>
</dbReference>
<evidence type="ECO:0000256" key="1">
    <source>
        <dbReference type="ARBA" id="ARBA00023015"/>
    </source>
</evidence>
<dbReference type="SUPFAM" id="SSF75516">
    <property type="entry name" value="Pheromone-binding domain of LuxR-like quorum-sensing transcription factors"/>
    <property type="match status" value="1"/>
</dbReference>
<dbReference type="Gene3D" id="3.30.450.80">
    <property type="entry name" value="Transcription factor LuxR-like, autoinducer-binding domain"/>
    <property type="match status" value="1"/>
</dbReference>
<name>A0A317PFV0_9HYPH</name>
<gene>
    <name evidence="5" type="ORF">DFR52_106198</name>
</gene>
<evidence type="ECO:0000313" key="5">
    <source>
        <dbReference type="EMBL" id="PWV97674.1"/>
    </source>
</evidence>
<keyword evidence="1" id="KW-0805">Transcription regulation</keyword>
<dbReference type="EMBL" id="QGTR01000006">
    <property type="protein sequence ID" value="PWV97674.1"/>
    <property type="molecule type" value="Genomic_DNA"/>
</dbReference>
<evidence type="ECO:0000259" key="4">
    <source>
        <dbReference type="PROSITE" id="PS50043"/>
    </source>
</evidence>
<dbReference type="Pfam" id="PF00196">
    <property type="entry name" value="GerE"/>
    <property type="match status" value="1"/>
</dbReference>
<keyword evidence="3" id="KW-0804">Transcription</keyword>
<dbReference type="GO" id="GO:0003677">
    <property type="term" value="F:DNA binding"/>
    <property type="evidence" value="ECO:0007669"/>
    <property type="project" value="UniProtKB-KW"/>
</dbReference>
<dbReference type="SUPFAM" id="SSF46894">
    <property type="entry name" value="C-terminal effector domain of the bipartite response regulators"/>
    <property type="match status" value="1"/>
</dbReference>
<dbReference type="InterPro" id="IPR005143">
    <property type="entry name" value="TF_LuxR_autoind-bd_dom"/>
</dbReference>
<reference evidence="5 6" key="1">
    <citation type="submission" date="2018-05" db="EMBL/GenBank/DDBJ databases">
        <title>Genomic Encyclopedia of Type Strains, Phase IV (KMG-IV): sequencing the most valuable type-strain genomes for metagenomic binning, comparative biology and taxonomic classification.</title>
        <authorList>
            <person name="Goeker M."/>
        </authorList>
    </citation>
    <scope>NUCLEOTIDE SEQUENCE [LARGE SCALE GENOMIC DNA]</scope>
    <source>
        <strain evidence="5 6">DSM 16791</strain>
    </source>
</reference>
<dbReference type="PROSITE" id="PS50043">
    <property type="entry name" value="HTH_LUXR_2"/>
    <property type="match status" value="1"/>
</dbReference>
<dbReference type="InterPro" id="IPR036388">
    <property type="entry name" value="WH-like_DNA-bd_sf"/>
</dbReference>
<sequence length="243" mass="26527">MIQQLLTRPPYAAIATIHSVFDAMQVLRQTCNSLGFRYFSVLAVPPLALEQSVSLSRLAILLSWPRELIAEYDRLDLIKTSPILDQLRRQITPLIWDLAAVAEASRGPLFETVRAMFQQYGVTSGIYCPVPDGKGSLHAVSFIGDREALDADEIATLALFSSLVVERLASVSLTASASTSALSPREVEVLKWTAEGNTSNDIARITGLSEHTVNHYAALATQKLGCTNRTQAVVHAIRMGLFS</sequence>